<dbReference type="WBParaSite" id="jg17505">
    <property type="protein sequence ID" value="jg17505"/>
    <property type="gene ID" value="jg17505"/>
</dbReference>
<dbReference type="Proteomes" id="UP000887574">
    <property type="component" value="Unplaced"/>
</dbReference>
<reference evidence="3" key="1">
    <citation type="submission" date="2022-11" db="UniProtKB">
        <authorList>
            <consortium name="WormBaseParasite"/>
        </authorList>
    </citation>
    <scope>IDENTIFICATION</scope>
</reference>
<proteinExistence type="predicted"/>
<keyword evidence="1" id="KW-0472">Membrane</keyword>
<keyword evidence="1" id="KW-1133">Transmembrane helix</keyword>
<accession>A0A915D9C2</accession>
<feature type="transmembrane region" description="Helical" evidence="1">
    <location>
        <begin position="12"/>
        <end position="33"/>
    </location>
</feature>
<feature type="transmembrane region" description="Helical" evidence="1">
    <location>
        <begin position="60"/>
        <end position="81"/>
    </location>
</feature>
<keyword evidence="2" id="KW-1185">Reference proteome</keyword>
<organism evidence="2 3">
    <name type="scientific">Ditylenchus dipsaci</name>
    <dbReference type="NCBI Taxonomy" id="166011"/>
    <lineage>
        <taxon>Eukaryota</taxon>
        <taxon>Metazoa</taxon>
        <taxon>Ecdysozoa</taxon>
        <taxon>Nematoda</taxon>
        <taxon>Chromadorea</taxon>
        <taxon>Rhabditida</taxon>
        <taxon>Tylenchina</taxon>
        <taxon>Tylenchomorpha</taxon>
        <taxon>Sphaerularioidea</taxon>
        <taxon>Anguinidae</taxon>
        <taxon>Anguininae</taxon>
        <taxon>Ditylenchus</taxon>
    </lineage>
</organism>
<dbReference type="AlphaFoldDB" id="A0A915D9C2"/>
<sequence>MTFRYNDRIKAWLVRTILLALFIAYLSSTFIYLMELPLDLKKECDIWACVVPKYRNLPQLFVKLFIGTMNIICSGFFFYLVRHSSSTVKNRTVKATVLSEIFLNVIPAFIGYFFNQVIKIFH</sequence>
<evidence type="ECO:0000313" key="2">
    <source>
        <dbReference type="Proteomes" id="UP000887574"/>
    </source>
</evidence>
<evidence type="ECO:0000313" key="3">
    <source>
        <dbReference type="WBParaSite" id="jg17505"/>
    </source>
</evidence>
<feature type="transmembrane region" description="Helical" evidence="1">
    <location>
        <begin position="93"/>
        <end position="114"/>
    </location>
</feature>
<keyword evidence="1" id="KW-0812">Transmembrane</keyword>
<name>A0A915D9C2_9BILA</name>
<evidence type="ECO:0000256" key="1">
    <source>
        <dbReference type="SAM" id="Phobius"/>
    </source>
</evidence>
<protein>
    <submittedName>
        <fullName evidence="3">Uncharacterized protein</fullName>
    </submittedName>
</protein>